<evidence type="ECO:0000313" key="1">
    <source>
        <dbReference type="EMBL" id="KAI4337654.1"/>
    </source>
</evidence>
<organism evidence="1 2">
    <name type="scientific">Bauhinia variegata</name>
    <name type="common">Purple orchid tree</name>
    <name type="synonym">Phanera variegata</name>
    <dbReference type="NCBI Taxonomy" id="167791"/>
    <lineage>
        <taxon>Eukaryota</taxon>
        <taxon>Viridiplantae</taxon>
        <taxon>Streptophyta</taxon>
        <taxon>Embryophyta</taxon>
        <taxon>Tracheophyta</taxon>
        <taxon>Spermatophyta</taxon>
        <taxon>Magnoliopsida</taxon>
        <taxon>eudicotyledons</taxon>
        <taxon>Gunneridae</taxon>
        <taxon>Pentapetalae</taxon>
        <taxon>rosids</taxon>
        <taxon>fabids</taxon>
        <taxon>Fabales</taxon>
        <taxon>Fabaceae</taxon>
        <taxon>Cercidoideae</taxon>
        <taxon>Cercideae</taxon>
        <taxon>Bauhiniinae</taxon>
        <taxon>Bauhinia</taxon>
    </lineage>
</organism>
<dbReference type="EMBL" id="CM039431">
    <property type="protein sequence ID" value="KAI4337654.1"/>
    <property type="molecule type" value="Genomic_DNA"/>
</dbReference>
<accession>A0ACB9NPS2</accession>
<sequence length="125" mass="14059">MPRATTSFASKTAAFYSSAKDLRIGTNTLECAACLNEFQDHETLRFIPRCNHVFHSHCIDFWLSYHSTCPVCHAKLGDTAPSVALQISDPGFEDVEPQLRPDSNEAHGYSIANDDTNMWRWNLPV</sequence>
<comment type="caution">
    <text evidence="1">The sequence shown here is derived from an EMBL/GenBank/DDBJ whole genome shotgun (WGS) entry which is preliminary data.</text>
</comment>
<reference evidence="1 2" key="1">
    <citation type="journal article" date="2022" name="DNA Res.">
        <title>Chromosomal-level genome assembly of the orchid tree Bauhinia variegata (Leguminosae; Cercidoideae) supports the allotetraploid origin hypothesis of Bauhinia.</title>
        <authorList>
            <person name="Zhong Y."/>
            <person name="Chen Y."/>
            <person name="Zheng D."/>
            <person name="Pang J."/>
            <person name="Liu Y."/>
            <person name="Luo S."/>
            <person name="Meng S."/>
            <person name="Qian L."/>
            <person name="Wei D."/>
            <person name="Dai S."/>
            <person name="Zhou R."/>
        </authorList>
    </citation>
    <scope>NUCLEOTIDE SEQUENCE [LARGE SCALE GENOMIC DNA]</scope>
    <source>
        <strain evidence="1">BV-YZ2020</strain>
    </source>
</reference>
<proteinExistence type="predicted"/>
<gene>
    <name evidence="1" type="ORF">L6164_016040</name>
</gene>
<dbReference type="Proteomes" id="UP000828941">
    <property type="component" value="Chromosome 6"/>
</dbReference>
<protein>
    <submittedName>
        <fullName evidence="1">Uncharacterized protein</fullName>
    </submittedName>
</protein>
<evidence type="ECO:0000313" key="2">
    <source>
        <dbReference type="Proteomes" id="UP000828941"/>
    </source>
</evidence>
<keyword evidence="2" id="KW-1185">Reference proteome</keyword>
<name>A0ACB9NPS2_BAUVA</name>